<organism evidence="4 5">
    <name type="scientific">Eiseniibacteriota bacterium</name>
    <dbReference type="NCBI Taxonomy" id="2212470"/>
    <lineage>
        <taxon>Bacteria</taxon>
        <taxon>Candidatus Eiseniibacteriota</taxon>
    </lineage>
</organism>
<accession>A0A538U6E8</accession>
<protein>
    <submittedName>
        <fullName evidence="4">Porin family protein</fullName>
    </submittedName>
</protein>
<reference evidence="4 5" key="1">
    <citation type="journal article" date="2019" name="Nat. Microbiol.">
        <title>Mediterranean grassland soil C-N compound turnover is dependent on rainfall and depth, and is mediated by genomically divergent microorganisms.</title>
        <authorList>
            <person name="Diamond S."/>
            <person name="Andeer P.F."/>
            <person name="Li Z."/>
            <person name="Crits-Christoph A."/>
            <person name="Burstein D."/>
            <person name="Anantharaman K."/>
            <person name="Lane K.R."/>
            <person name="Thomas B.C."/>
            <person name="Pan C."/>
            <person name="Northen T.R."/>
            <person name="Banfield J.F."/>
        </authorList>
    </citation>
    <scope>NUCLEOTIDE SEQUENCE [LARGE SCALE GENOMIC DNA]</scope>
    <source>
        <strain evidence="4">WS_10</strain>
    </source>
</reference>
<evidence type="ECO:0000256" key="2">
    <source>
        <dbReference type="SAM" id="MobiDB-lite"/>
    </source>
</evidence>
<keyword evidence="1" id="KW-0732">Signal</keyword>
<dbReference type="EMBL" id="VBPA01000126">
    <property type="protein sequence ID" value="TMQ71437.1"/>
    <property type="molecule type" value="Genomic_DNA"/>
</dbReference>
<dbReference type="InterPro" id="IPR027385">
    <property type="entry name" value="Beta-barrel_OMP"/>
</dbReference>
<evidence type="ECO:0000313" key="5">
    <source>
        <dbReference type="Proteomes" id="UP000319836"/>
    </source>
</evidence>
<feature type="region of interest" description="Disordered" evidence="2">
    <location>
        <begin position="77"/>
        <end position="127"/>
    </location>
</feature>
<feature type="compositionally biased region" description="Basic and acidic residues" evidence="2">
    <location>
        <begin position="31"/>
        <end position="52"/>
    </location>
</feature>
<gene>
    <name evidence="4" type="ORF">E6K80_05590</name>
</gene>
<name>A0A538U6E8_UNCEI</name>
<comment type="caution">
    <text evidence="4">The sequence shown here is derived from an EMBL/GenBank/DDBJ whole genome shotgun (WGS) entry which is preliminary data.</text>
</comment>
<dbReference type="InterPro" id="IPR011250">
    <property type="entry name" value="OMP/PagP_B-barrel"/>
</dbReference>
<dbReference type="AlphaFoldDB" id="A0A538U6E8"/>
<dbReference type="Proteomes" id="UP000319836">
    <property type="component" value="Unassembled WGS sequence"/>
</dbReference>
<dbReference type="Pfam" id="PF13505">
    <property type="entry name" value="OMP_b-brl"/>
    <property type="match status" value="1"/>
</dbReference>
<feature type="compositionally biased region" description="Basic and acidic residues" evidence="2">
    <location>
        <begin position="100"/>
        <end position="111"/>
    </location>
</feature>
<feature type="compositionally biased region" description="Basic and acidic residues" evidence="2">
    <location>
        <begin position="77"/>
        <end position="89"/>
    </location>
</feature>
<feature type="domain" description="Outer membrane protein beta-barrel" evidence="3">
    <location>
        <begin position="143"/>
        <end position="308"/>
    </location>
</feature>
<dbReference type="SUPFAM" id="SSF56925">
    <property type="entry name" value="OMPA-like"/>
    <property type="match status" value="1"/>
</dbReference>
<evidence type="ECO:0000256" key="1">
    <source>
        <dbReference type="ARBA" id="ARBA00022729"/>
    </source>
</evidence>
<evidence type="ECO:0000259" key="3">
    <source>
        <dbReference type="Pfam" id="PF13505"/>
    </source>
</evidence>
<sequence length="311" mass="34005">MELVDRLAQRADGAPHVGEGFVVLEAREALERDRRQHQPQESHEHDDHRAEQDQGPLPNGHRGFLAGIRWKRVHRELGRSTTSRDDPEYRFAPGGPEAALEQRRPLNHNDDRCEEIDGSEGRSGRNPWRASMTRAWLLSLSILILLAGSAEAQSDLGLKSIGPAVGFVSPENLDGTVSVGVFADHGTIAPHVGLESRIDFWSASKEDFGSKVSINDVILGARAKYVFEVSQPNLRPFAGGGLSLHLLHAKVTVPGFGSATDSETKLGLDLGGGVAMPMNDRWDFTGELWYTIVSDVGQFSLRAGFSYKLAP</sequence>
<feature type="region of interest" description="Disordered" evidence="2">
    <location>
        <begin position="31"/>
        <end position="62"/>
    </location>
</feature>
<evidence type="ECO:0000313" key="4">
    <source>
        <dbReference type="EMBL" id="TMQ71437.1"/>
    </source>
</evidence>
<proteinExistence type="predicted"/>
<dbReference type="Gene3D" id="2.40.160.20">
    <property type="match status" value="1"/>
</dbReference>